<organism evidence="2 3">
    <name type="scientific">Aeromonas veronii</name>
    <dbReference type="NCBI Taxonomy" id="654"/>
    <lineage>
        <taxon>Bacteria</taxon>
        <taxon>Pseudomonadati</taxon>
        <taxon>Pseudomonadota</taxon>
        <taxon>Gammaproteobacteria</taxon>
        <taxon>Aeromonadales</taxon>
        <taxon>Aeromonadaceae</taxon>
        <taxon>Aeromonas</taxon>
    </lineage>
</organism>
<dbReference type="InterPro" id="IPR025920">
    <property type="entry name" value="Lipase_bact_N"/>
</dbReference>
<evidence type="ECO:0000313" key="2">
    <source>
        <dbReference type="EMBL" id="AYV35421.1"/>
    </source>
</evidence>
<dbReference type="SUPFAM" id="SSF53474">
    <property type="entry name" value="alpha/beta-Hydrolases"/>
    <property type="match status" value="1"/>
</dbReference>
<dbReference type="EMBL" id="CP033604">
    <property type="protein sequence ID" value="AYV35421.1"/>
    <property type="molecule type" value="Genomic_DNA"/>
</dbReference>
<dbReference type="RefSeq" id="WP_123172094.1">
    <property type="nucleotide sequence ID" value="NZ_CP033604.1"/>
</dbReference>
<gene>
    <name evidence="2" type="ORF">EFI48_00315</name>
</gene>
<dbReference type="NCBIfam" id="TIGR03502">
    <property type="entry name" value="lipase_Pla1_cef"/>
    <property type="match status" value="1"/>
</dbReference>
<dbReference type="InterPro" id="IPR020009">
    <property type="entry name" value="VolA/Pla-1/cef"/>
</dbReference>
<proteinExistence type="predicted"/>
<dbReference type="Proteomes" id="UP000267614">
    <property type="component" value="Chromosome"/>
</dbReference>
<dbReference type="AlphaFoldDB" id="A0AAN1UN98"/>
<dbReference type="InterPro" id="IPR029058">
    <property type="entry name" value="AB_hydrolase_fold"/>
</dbReference>
<reference evidence="2 3" key="1">
    <citation type="submission" date="2018-11" db="EMBL/GenBank/DDBJ databases">
        <title>Complete genome sequence of multidrug-resistant Aeromonas veronii strain MS-18-37.</title>
        <authorList>
            <person name="Abdelhamed H."/>
            <person name="Lawrence M."/>
            <person name="Waldbieser G."/>
        </authorList>
    </citation>
    <scope>NUCLEOTIDE SEQUENCE [LARGE SCALE GENOMIC DNA]</scope>
    <source>
        <strain evidence="2 3">MS-18-37</strain>
    </source>
</reference>
<evidence type="ECO:0000259" key="1">
    <source>
        <dbReference type="Pfam" id="PF12262"/>
    </source>
</evidence>
<accession>A0AAN1UN98</accession>
<feature type="domain" description="Bacterial virulence factor lipase N-terminal" evidence="1">
    <location>
        <begin position="24"/>
        <end position="259"/>
    </location>
</feature>
<sequence>MKKKLIYAAVVSALLTGCGGDDNKGDTTSSLDYVLSGANGVRPSVLAPRASDGTLKFSTETADLSNPVSALSTLDGWSTTQPVQLVPATVTGVSVPAPAASEYASAVAPLYLLELTLDPVTLQPNGVKGGKPLVYGTDFVVTGGDGKLNLVPLKPLNPSSYYMIVATDALKDSRGTPLKAGGDYSSFKSTAGATTQEQTINGLISLQEGLFKAATGITSDRVIFSDWFATQSGADVLLAVKSAAAFVLQSPSLDAAALWKQDAKGNTSLPATYTINGLNGGVDFLTQLANEPFLPQDQKDALTAAFGVGTPLNGVAQLTKVYTGTVKLPYFLSTPAIAGSWDKAKTQSWHGAIPSLYAIANALKAGDTEVIGGLVGAGVDPALLGELIADPSRQSELLTEASKLIGVTLTSGGKPLDTERNIGRFNPLPTLSEVQSVPLRIFAAAPLNTITDVIIYQHGVTSIKENAYALALGQIGAGATASKSVAVVVIDHPLHGERGYALSGSTDTVTTSENPTPYLNLGYLTVARDNLKQSVADLLGLRLAVGLANTQGLGGQLGGAGLKVHFLGHSLGAITGANLLAVANQTTGSAQADALFKFDSGGLAMPGGGIAPLLLNSPSFGPTIKMSVLTSGSPALKAGFTAYAPNCKTAAATCFVNEFLPSLDAATQAGAASTLQSYTFAAQSVLDSADPINLGSGVAKSFPLFATEIVGDGALNLPDQVIPNSIASAPLGGTEPLFRVLGLQELKGSGVLPAGHHAARFLKGGHSSLLAPDENFDQAGAVTTEIQTQFASFFMSGGAAVKVTDDTLIKQ</sequence>
<evidence type="ECO:0000313" key="3">
    <source>
        <dbReference type="Proteomes" id="UP000267614"/>
    </source>
</evidence>
<protein>
    <submittedName>
        <fullName evidence="2">Lipase</fullName>
    </submittedName>
</protein>
<dbReference type="Gene3D" id="3.40.50.1820">
    <property type="entry name" value="alpha/beta hydrolase"/>
    <property type="match status" value="1"/>
</dbReference>
<name>A0AAN1UN98_AERVE</name>
<dbReference type="PROSITE" id="PS51257">
    <property type="entry name" value="PROKAR_LIPOPROTEIN"/>
    <property type="match status" value="1"/>
</dbReference>
<dbReference type="Pfam" id="PF12262">
    <property type="entry name" value="Lipase_bact_N"/>
    <property type="match status" value="1"/>
</dbReference>